<dbReference type="PROSITE" id="PS50404">
    <property type="entry name" value="GST_NTER"/>
    <property type="match status" value="1"/>
</dbReference>
<dbReference type="VEuPathDB" id="FungiDB:TAPDE_003686"/>
<feature type="domain" description="GST N-terminal" evidence="2">
    <location>
        <begin position="11"/>
        <end position="97"/>
    </location>
</feature>
<organism evidence="4 5">
    <name type="scientific">Taphrina deformans (strain PYCC 5710 / ATCC 11124 / CBS 356.35 / IMI 108563 / JCM 9778 / NBRC 8474)</name>
    <name type="common">Peach leaf curl fungus</name>
    <name type="synonym">Lalaria deformans</name>
    <dbReference type="NCBI Taxonomy" id="1097556"/>
    <lineage>
        <taxon>Eukaryota</taxon>
        <taxon>Fungi</taxon>
        <taxon>Dikarya</taxon>
        <taxon>Ascomycota</taxon>
        <taxon>Taphrinomycotina</taxon>
        <taxon>Taphrinomycetes</taxon>
        <taxon>Taphrinales</taxon>
        <taxon>Taphrinaceae</taxon>
        <taxon>Taphrina</taxon>
    </lineage>
</organism>
<evidence type="ECO:0000259" key="3">
    <source>
        <dbReference type="PROSITE" id="PS50405"/>
    </source>
</evidence>
<accession>R4XC60</accession>
<dbReference type="Pfam" id="PF02798">
    <property type="entry name" value="GST_N"/>
    <property type="match status" value="1"/>
</dbReference>
<dbReference type="SUPFAM" id="SSF47616">
    <property type="entry name" value="GST C-terminal domain-like"/>
    <property type="match status" value="1"/>
</dbReference>
<dbReference type="AlphaFoldDB" id="R4XC60"/>
<dbReference type="InterPro" id="IPR010987">
    <property type="entry name" value="Glutathione-S-Trfase_C-like"/>
</dbReference>
<dbReference type="SFLD" id="SFLDG00358">
    <property type="entry name" value="Main_(cytGST)"/>
    <property type="match status" value="1"/>
</dbReference>
<sequence>MASANASANLKPMTVFTHSSGPNPKKVLLVLEALKIPYKTEDKEFGDGPNGVKNAEFLKLNPNGRVPALIDPNQDNIVVWESGAILMYLEKFYDQGNTIGSTDLKKQIEINAWLFFQVSGLGPAQGQVNWFTHFHDSKNEDALKRYRNETDRCYQVLDKQIGSQKYICGDKFTLADAAFYPWVATADFAKISRPSNVQRWFEEVSKLDFVKKVYGQ</sequence>
<dbReference type="InterPro" id="IPR036249">
    <property type="entry name" value="Thioredoxin-like_sf"/>
</dbReference>
<evidence type="ECO:0000259" key="2">
    <source>
        <dbReference type="PROSITE" id="PS50404"/>
    </source>
</evidence>
<dbReference type="InterPro" id="IPR040079">
    <property type="entry name" value="Glutathione_S-Trfase"/>
</dbReference>
<dbReference type="Gene3D" id="1.20.1050.130">
    <property type="match status" value="1"/>
</dbReference>
<protein>
    <submittedName>
        <fullName evidence="4">Glutathione-s-transferase theta</fullName>
    </submittedName>
</protein>
<dbReference type="Proteomes" id="UP000013776">
    <property type="component" value="Unassembled WGS sequence"/>
</dbReference>
<evidence type="ECO:0000313" key="5">
    <source>
        <dbReference type="Proteomes" id="UP000013776"/>
    </source>
</evidence>
<dbReference type="PANTHER" id="PTHR44051:SF14">
    <property type="entry name" value="GLUTATHIONE S-TRANSFERASE II"/>
    <property type="match status" value="1"/>
</dbReference>
<dbReference type="EMBL" id="CAHR02000149">
    <property type="protein sequence ID" value="CCG83462.1"/>
    <property type="molecule type" value="Genomic_DNA"/>
</dbReference>
<dbReference type="SFLD" id="SFLDG01151">
    <property type="entry name" value="Main.2:_Nu-like"/>
    <property type="match status" value="1"/>
</dbReference>
<comment type="similarity">
    <text evidence="1">Belongs to the GST superfamily.</text>
</comment>
<keyword evidence="5" id="KW-1185">Reference proteome</keyword>
<dbReference type="STRING" id="1097556.R4XC60"/>
<dbReference type="eggNOG" id="KOG0867">
    <property type="taxonomic scope" value="Eukaryota"/>
</dbReference>
<dbReference type="InterPro" id="IPR036282">
    <property type="entry name" value="Glutathione-S-Trfase_C_sf"/>
</dbReference>
<evidence type="ECO:0000313" key="4">
    <source>
        <dbReference type="EMBL" id="CCG83462.1"/>
    </source>
</evidence>
<gene>
    <name evidence="4" type="ORF">TAPDE_003686</name>
</gene>
<feature type="domain" description="GST C-terminal" evidence="3">
    <location>
        <begin position="103"/>
        <end position="216"/>
    </location>
</feature>
<name>R4XC60_TAPDE</name>
<dbReference type="InterPro" id="IPR004045">
    <property type="entry name" value="Glutathione_S-Trfase_N"/>
</dbReference>
<dbReference type="PROSITE" id="PS50405">
    <property type="entry name" value="GST_CTER"/>
    <property type="match status" value="1"/>
</dbReference>
<dbReference type="SFLD" id="SFLDS00019">
    <property type="entry name" value="Glutathione_Transferase_(cytos"/>
    <property type="match status" value="1"/>
</dbReference>
<proteinExistence type="inferred from homology"/>
<evidence type="ECO:0000256" key="1">
    <source>
        <dbReference type="ARBA" id="ARBA00007409"/>
    </source>
</evidence>
<dbReference type="CDD" id="cd03048">
    <property type="entry name" value="GST_N_Ure2p_like"/>
    <property type="match status" value="1"/>
</dbReference>
<dbReference type="Pfam" id="PF13410">
    <property type="entry name" value="GST_C_2"/>
    <property type="match status" value="1"/>
</dbReference>
<reference evidence="4 5" key="1">
    <citation type="journal article" date="2013" name="MBio">
        <title>Genome sequencing of the plant pathogen Taphrina deformans, the causal agent of peach leaf curl.</title>
        <authorList>
            <person name="Cisse O.H."/>
            <person name="Almeida J.M.G.C.F."/>
            <person name="Fonseca A."/>
            <person name="Kumar A.A."/>
            <person name="Salojaervi J."/>
            <person name="Overmyer K."/>
            <person name="Hauser P.M."/>
            <person name="Pagni M."/>
        </authorList>
    </citation>
    <scope>NUCLEOTIDE SEQUENCE [LARGE SCALE GENOMIC DNA]</scope>
    <source>
        <strain evidence="5">PYCC 5710 / ATCC 11124 / CBS 356.35 / IMI 108563 / JCM 9778 / NBRC 8474</strain>
    </source>
</reference>
<dbReference type="SUPFAM" id="SSF52833">
    <property type="entry name" value="Thioredoxin-like"/>
    <property type="match status" value="1"/>
</dbReference>
<dbReference type="OrthoDB" id="422574at2759"/>
<comment type="caution">
    <text evidence="4">The sequence shown here is derived from an EMBL/GenBank/DDBJ whole genome shotgun (WGS) entry which is preliminary data.</text>
</comment>
<dbReference type="PANTHER" id="PTHR44051">
    <property type="entry name" value="GLUTATHIONE S-TRANSFERASE-RELATED"/>
    <property type="match status" value="1"/>
</dbReference>